<dbReference type="AlphaFoldDB" id="A0A096B0S5"/>
<dbReference type="CDD" id="cd00229">
    <property type="entry name" value="SGNH_hydrolase"/>
    <property type="match status" value="1"/>
</dbReference>
<dbReference type="OrthoDB" id="1067216at2"/>
<accession>A0A096B0S5</accession>
<dbReference type="RefSeq" id="WP_019035697.1">
    <property type="nucleotide sequence ID" value="NZ_JRNU01000010.1"/>
</dbReference>
<organism evidence="1 2">
    <name type="scientific">Prevotella amnii DNF00058</name>
    <dbReference type="NCBI Taxonomy" id="1401066"/>
    <lineage>
        <taxon>Bacteria</taxon>
        <taxon>Pseudomonadati</taxon>
        <taxon>Bacteroidota</taxon>
        <taxon>Bacteroidia</taxon>
        <taxon>Bacteroidales</taxon>
        <taxon>Prevotellaceae</taxon>
        <taxon>Prevotella</taxon>
    </lineage>
</organism>
<gene>
    <name evidence="1" type="ORF">HMPREF9302_03120</name>
</gene>
<dbReference type="EMBL" id="JRNU01000010">
    <property type="protein sequence ID" value="KGF52576.1"/>
    <property type="molecule type" value="Genomic_DNA"/>
</dbReference>
<comment type="caution">
    <text evidence="1">The sequence shown here is derived from an EMBL/GenBank/DDBJ whole genome shotgun (WGS) entry which is preliminary data.</text>
</comment>
<dbReference type="Proteomes" id="UP000029614">
    <property type="component" value="Unassembled WGS sequence"/>
</dbReference>
<sequence length="250" mass="29085">MKVQAKVLLLMIVSLVVIFCYALIPKDIVLGTFLLKKLHLPMPFSNVISKPIEVKKHKRYVYRHQRILFFGDSMVEGLSRRFGDYCGESGHILYSIIWYSSTTERWAKSNVIEHFIKKYRPTYLIICIGSNELFVNDLEERRQYIAQILKKVGNLPLVWISPNDWNGDTGIVDLIKNYSGKGLFYDSRPLKLYRGSDHYHPTWESAAYWMDEVAKFLNSKKCSAQLFLNVPKGHHKPTKTKTLSPSFENF</sequence>
<dbReference type="InterPro" id="IPR036514">
    <property type="entry name" value="SGNH_hydro_sf"/>
</dbReference>
<proteinExistence type="predicted"/>
<dbReference type="GO" id="GO:0016788">
    <property type="term" value="F:hydrolase activity, acting on ester bonds"/>
    <property type="evidence" value="ECO:0007669"/>
    <property type="project" value="UniProtKB-ARBA"/>
</dbReference>
<evidence type="ECO:0000313" key="2">
    <source>
        <dbReference type="Proteomes" id="UP000029614"/>
    </source>
</evidence>
<keyword evidence="2" id="KW-1185">Reference proteome</keyword>
<evidence type="ECO:0000313" key="1">
    <source>
        <dbReference type="EMBL" id="KGF52576.1"/>
    </source>
</evidence>
<name>A0A096B0S5_9BACT</name>
<reference evidence="1 2" key="1">
    <citation type="submission" date="2014-07" db="EMBL/GenBank/DDBJ databases">
        <authorList>
            <person name="McCorrison J."/>
            <person name="Sanka R."/>
            <person name="Torralba M."/>
            <person name="Gillis M."/>
            <person name="Haft D.H."/>
            <person name="Methe B."/>
            <person name="Sutton G."/>
            <person name="Nelson K.E."/>
        </authorList>
    </citation>
    <scope>NUCLEOTIDE SEQUENCE [LARGE SCALE GENOMIC DNA]</scope>
    <source>
        <strain evidence="1 2">DNF00058</strain>
    </source>
</reference>
<dbReference type="Gene3D" id="3.40.50.1110">
    <property type="entry name" value="SGNH hydrolase"/>
    <property type="match status" value="1"/>
</dbReference>
<protein>
    <submittedName>
        <fullName evidence="1">Lipase</fullName>
    </submittedName>
</protein>
<dbReference type="SUPFAM" id="SSF52266">
    <property type="entry name" value="SGNH hydrolase"/>
    <property type="match status" value="1"/>
</dbReference>